<evidence type="ECO:0000313" key="1">
    <source>
        <dbReference type="EMBL" id="MDW2892360.1"/>
    </source>
</evidence>
<name>A0AAJ2P5L4_9BACT</name>
<proteinExistence type="predicted"/>
<dbReference type="AlphaFoldDB" id="A0AAJ2P5L4"/>
<organism evidence="1 2">
    <name type="scientific">Mesomycoplasma ovipneumoniae</name>
    <dbReference type="NCBI Taxonomy" id="29562"/>
    <lineage>
        <taxon>Bacteria</taxon>
        <taxon>Bacillati</taxon>
        <taxon>Mycoplasmatota</taxon>
        <taxon>Mycoplasmoidales</taxon>
        <taxon>Metamycoplasmataceae</taxon>
        <taxon>Mesomycoplasma</taxon>
    </lineage>
</organism>
<dbReference type="Proteomes" id="UP001281777">
    <property type="component" value="Unassembled WGS sequence"/>
</dbReference>
<comment type="caution">
    <text evidence="1">The sequence shown here is derived from an EMBL/GenBank/DDBJ whole genome shotgun (WGS) entry which is preliminary data.</text>
</comment>
<dbReference type="RefSeq" id="WP_318051135.1">
    <property type="nucleotide sequence ID" value="NZ_JAWPES010000001.1"/>
</dbReference>
<sequence length="360" mass="42768">MIINLDNVDIAQNKDENLIKVVQGSFVLNSYGILERKPNDLDLIIFSKKIKSLRFLNQKLMIELSKNKNLDVKLSTPFFKKLEFKNLDLNIEIILAKFLKPNIYKKIKKNLYFVKPEYAILVKIFQISAVLSNHFLGSDNLNFQKILTTLQDLKIILKNKLLFHKTRAFIRKNLLNIIINNFIFDFFLRDNVELIWFSKNAYKFELINSIEYNKFLSKKIKSIFHLNKNSRNLFNNLMVINDYFLKNKYNIISKINSLNKSKYVLSSNEIYLENVNFFFDNFKMINKQNIIFNSKISPNWDTEIIEINKSFPFIKVLKVVSLKYKINENLNKNQILIYSSNNQEFLLNTLYKLVVFLVFI</sequence>
<gene>
    <name evidence="1" type="ORF">R7W54_00010</name>
</gene>
<reference evidence="1" key="1">
    <citation type="submission" date="2023-10" db="EMBL/GenBank/DDBJ databases">
        <title>Genome sequences of Mycoplasma ovipneumoniae isolated from goats.</title>
        <authorList>
            <person name="Spergser J."/>
        </authorList>
    </citation>
    <scope>NUCLEOTIDE SEQUENCE</scope>
    <source>
        <strain evidence="1">5N</strain>
    </source>
</reference>
<accession>A0AAJ2P5L4</accession>
<protein>
    <submittedName>
        <fullName evidence="1">Uncharacterized protein</fullName>
    </submittedName>
</protein>
<dbReference type="EMBL" id="JAWPFE010000001">
    <property type="protein sequence ID" value="MDW2892360.1"/>
    <property type="molecule type" value="Genomic_DNA"/>
</dbReference>
<evidence type="ECO:0000313" key="2">
    <source>
        <dbReference type="Proteomes" id="UP001281777"/>
    </source>
</evidence>